<keyword evidence="1" id="KW-0812">Transmembrane</keyword>
<dbReference type="AlphaFoldDB" id="A0A8J4DWJ6"/>
<protein>
    <submittedName>
        <fullName evidence="3">Membrane protein</fullName>
    </submittedName>
</protein>
<dbReference type="Pfam" id="PF02517">
    <property type="entry name" value="Rce1-like"/>
    <property type="match status" value="1"/>
</dbReference>
<evidence type="ECO:0000256" key="1">
    <source>
        <dbReference type="SAM" id="Phobius"/>
    </source>
</evidence>
<evidence type="ECO:0000313" key="4">
    <source>
        <dbReference type="Proteomes" id="UP000619260"/>
    </source>
</evidence>
<feature type="transmembrane region" description="Helical" evidence="1">
    <location>
        <begin position="206"/>
        <end position="224"/>
    </location>
</feature>
<name>A0A8J4DWJ6_9ACTN</name>
<feature type="transmembrane region" description="Helical" evidence="1">
    <location>
        <begin position="111"/>
        <end position="131"/>
    </location>
</feature>
<dbReference type="GO" id="GO:0080120">
    <property type="term" value="P:CAAX-box protein maturation"/>
    <property type="evidence" value="ECO:0007669"/>
    <property type="project" value="UniProtKB-ARBA"/>
</dbReference>
<dbReference type="Proteomes" id="UP000619260">
    <property type="component" value="Unassembled WGS sequence"/>
</dbReference>
<feature type="transmembrane region" description="Helical" evidence="1">
    <location>
        <begin position="20"/>
        <end position="41"/>
    </location>
</feature>
<feature type="transmembrane region" description="Helical" evidence="1">
    <location>
        <begin position="229"/>
        <end position="250"/>
    </location>
</feature>
<proteinExistence type="predicted"/>
<accession>A0A8J4DWJ6</accession>
<gene>
    <name evidence="3" type="ORF">Val02_92190</name>
</gene>
<reference evidence="3" key="1">
    <citation type="submission" date="2021-01" db="EMBL/GenBank/DDBJ databases">
        <title>Whole genome shotgun sequence of Virgisporangium aliadipatigenens NBRC 105644.</title>
        <authorList>
            <person name="Komaki H."/>
            <person name="Tamura T."/>
        </authorList>
    </citation>
    <scope>NUCLEOTIDE SEQUENCE</scope>
    <source>
        <strain evidence="3">NBRC 105644</strain>
    </source>
</reference>
<keyword evidence="1" id="KW-0472">Membrane</keyword>
<organism evidence="3 4">
    <name type="scientific">Virgisporangium aliadipatigenens</name>
    <dbReference type="NCBI Taxonomy" id="741659"/>
    <lineage>
        <taxon>Bacteria</taxon>
        <taxon>Bacillati</taxon>
        <taxon>Actinomycetota</taxon>
        <taxon>Actinomycetes</taxon>
        <taxon>Micromonosporales</taxon>
        <taxon>Micromonosporaceae</taxon>
        <taxon>Virgisporangium</taxon>
    </lineage>
</organism>
<feature type="domain" description="CAAX prenyl protease 2/Lysostaphin resistance protein A-like" evidence="2">
    <location>
        <begin position="150"/>
        <end position="241"/>
    </location>
</feature>
<evidence type="ECO:0000313" key="3">
    <source>
        <dbReference type="EMBL" id="GIJ52333.1"/>
    </source>
</evidence>
<keyword evidence="1" id="KW-1133">Transmembrane helix</keyword>
<dbReference type="InterPro" id="IPR003675">
    <property type="entry name" value="Rce1/LyrA-like_dom"/>
</dbReference>
<dbReference type="GO" id="GO:0004175">
    <property type="term" value="F:endopeptidase activity"/>
    <property type="evidence" value="ECO:0007669"/>
    <property type="project" value="UniProtKB-ARBA"/>
</dbReference>
<comment type="caution">
    <text evidence="3">The sequence shown here is derived from an EMBL/GenBank/DDBJ whole genome shotgun (WGS) entry which is preliminary data.</text>
</comment>
<sequence>MAVLLREPRDSQWRTRRTEVLFVLALSLGASAVYALVSLIAKLTAPGGLAAQSATLNGSVSERPYLDLTYQLLGVVFGVMPALFAVHLLSRDPGDARATLGLHRPRPVFDLASGAGLAALIGLPGLGLYVVARELGLNANVVPAALPDLWWTVPVLILAAAQNAVLEEIVVVAYLQTRLQQLGACVATTVTTSAVLRGSYHLYQGVGAFVGNVVMGVVFSLWYVRTRRVLPLVIAHTILDVVSFVGYALLREHLSFLR</sequence>
<feature type="transmembrane region" description="Helical" evidence="1">
    <location>
        <begin position="68"/>
        <end position="90"/>
    </location>
</feature>
<evidence type="ECO:0000259" key="2">
    <source>
        <dbReference type="Pfam" id="PF02517"/>
    </source>
</evidence>
<keyword evidence="4" id="KW-1185">Reference proteome</keyword>
<dbReference type="EMBL" id="BOPF01000075">
    <property type="protein sequence ID" value="GIJ52333.1"/>
    <property type="molecule type" value="Genomic_DNA"/>
</dbReference>